<evidence type="ECO:0000313" key="1">
    <source>
        <dbReference type="EMBL" id="KAL1515687.1"/>
    </source>
</evidence>
<dbReference type="SUPFAM" id="SSF49899">
    <property type="entry name" value="Concanavalin A-like lectins/glucanases"/>
    <property type="match status" value="1"/>
</dbReference>
<gene>
    <name evidence="1" type="ORF">AB1Y20_002304</name>
</gene>
<protein>
    <recommendedName>
        <fullName evidence="3">LamG-like jellyroll fold domain-containing protein</fullName>
    </recommendedName>
</protein>
<keyword evidence="2" id="KW-1185">Reference proteome</keyword>
<accession>A0AB34JBC9</accession>
<evidence type="ECO:0000313" key="2">
    <source>
        <dbReference type="Proteomes" id="UP001515480"/>
    </source>
</evidence>
<dbReference type="Gene3D" id="2.60.120.200">
    <property type="match status" value="1"/>
</dbReference>
<evidence type="ECO:0008006" key="3">
    <source>
        <dbReference type="Google" id="ProtNLM"/>
    </source>
</evidence>
<sequence length="331" mass="35282">MEVVPKGRHGRREPRWLDELILQTIALSVDGSRGLAKLACVCAPLRAAARGVAATQLQQLLHRLQTALPSLALDDESPVVTLARWEAWAASNVLWFQANLQTLTMARFGGSCQRAVRAWADMSGGRHDAAAVANKSLPVYNECAINGHGALEFSGQSVLHTQAFGKPLPQPITIVVVARARGDTTIVDSLGSNSGRFELCHGYPSATSAVAGPPQVVITADGRGVDSPSKLLRGATRGTGLWHVYTAIFDGPRSELFVDGRCEGSGKNIGNGCLDGLSMGCDHSGVFHLKGSIAELRLFNRHMDPAERSQLEAALALRYGLSHASVSRVHV</sequence>
<dbReference type="InterPro" id="IPR013320">
    <property type="entry name" value="ConA-like_dom_sf"/>
</dbReference>
<dbReference type="AlphaFoldDB" id="A0AB34JBC9"/>
<name>A0AB34JBC9_PRYPA</name>
<organism evidence="1 2">
    <name type="scientific">Prymnesium parvum</name>
    <name type="common">Toxic golden alga</name>
    <dbReference type="NCBI Taxonomy" id="97485"/>
    <lineage>
        <taxon>Eukaryota</taxon>
        <taxon>Haptista</taxon>
        <taxon>Haptophyta</taxon>
        <taxon>Prymnesiophyceae</taxon>
        <taxon>Prymnesiales</taxon>
        <taxon>Prymnesiaceae</taxon>
        <taxon>Prymnesium</taxon>
    </lineage>
</organism>
<comment type="caution">
    <text evidence="1">The sequence shown here is derived from an EMBL/GenBank/DDBJ whole genome shotgun (WGS) entry which is preliminary data.</text>
</comment>
<dbReference type="Proteomes" id="UP001515480">
    <property type="component" value="Unassembled WGS sequence"/>
</dbReference>
<reference evidence="1 2" key="1">
    <citation type="journal article" date="2024" name="Science">
        <title>Giant polyketide synthase enzymes in the biosynthesis of giant marine polyether toxins.</title>
        <authorList>
            <person name="Fallon T.R."/>
            <person name="Shende V.V."/>
            <person name="Wierzbicki I.H."/>
            <person name="Pendleton A.L."/>
            <person name="Watervoot N.F."/>
            <person name="Auber R.P."/>
            <person name="Gonzalez D.J."/>
            <person name="Wisecaver J.H."/>
            <person name="Moore B.S."/>
        </authorList>
    </citation>
    <scope>NUCLEOTIDE SEQUENCE [LARGE SCALE GENOMIC DNA]</scope>
    <source>
        <strain evidence="1 2">12B1</strain>
    </source>
</reference>
<proteinExistence type="predicted"/>
<dbReference type="EMBL" id="JBGBPQ010000011">
    <property type="protein sequence ID" value="KAL1515687.1"/>
    <property type="molecule type" value="Genomic_DNA"/>
</dbReference>